<dbReference type="EMBL" id="DVND01000105">
    <property type="protein sequence ID" value="HIU48492.1"/>
    <property type="molecule type" value="Genomic_DNA"/>
</dbReference>
<evidence type="ECO:0000259" key="7">
    <source>
        <dbReference type="PROSITE" id="PS51686"/>
    </source>
</evidence>
<keyword evidence="3 6" id="KW-0808">Transferase</keyword>
<organism evidence="8 9">
    <name type="scientific">Candidatus Avimonoglobus intestinipullorum</name>
    <dbReference type="NCBI Taxonomy" id="2840699"/>
    <lineage>
        <taxon>Bacteria</taxon>
        <taxon>Bacillati</taxon>
        <taxon>Bacillota</taxon>
        <taxon>Clostridia</taxon>
        <taxon>Eubacteriales</taxon>
        <taxon>Candidatus Avimonoglobus</taxon>
    </lineage>
</organism>
<name>A0A9D1LV03_9FIRM</name>
<feature type="domain" description="SAM-dependent MTase RsmB/NOP-type" evidence="7">
    <location>
        <begin position="18"/>
        <end position="299"/>
    </location>
</feature>
<proteinExistence type="inferred from homology"/>
<dbReference type="Gene3D" id="3.40.50.150">
    <property type="entry name" value="Vaccinia Virus protein VP39"/>
    <property type="match status" value="1"/>
</dbReference>
<dbReference type="Proteomes" id="UP000824111">
    <property type="component" value="Unassembled WGS sequence"/>
</dbReference>
<dbReference type="InterPro" id="IPR023267">
    <property type="entry name" value="RCMT"/>
</dbReference>
<sequence length="448" mass="49195">MDLPKAFLERMEQLLGEEYPAFAAALCREERYAGVRIVKPAARDAVLSLMPGAERVPWCPDGYYADKRALSGAHPYHMAGLVYFQEPSAMAAVEALDVQPGDYVLDLCAAPGGKATQAGAKLSGRGLLVANELVPKRAAILAENIERCGVGNCVVTNEEPARLAARFPAVFDKIIVDAPCSGEGMFRKEPQAAAHWSIEHTLSCAVRQKKILDSAVKMLRPGGKLVYSTCTFAPCENEGVAAYLLDTYPDLELLPIPLTGLSDGCGAWADTARDLSRTKRIFPHRQRGEGHFIALFQKAGAAERKAFAPWGKEPAEAALFREFEKQFLNKRMEGMFRLFGEHLYLISEGLPLDGIKTVRAGLHLGVCKKGRFEPGHAFLRTLRKDCFRRTLDFPAADERLSRYLRGETVPADGKGWAAVCVDGFPLGWGKAADGVLKNHFPKHLRLKQ</sequence>
<comment type="caution">
    <text evidence="8">The sequence shown here is derived from an EMBL/GenBank/DDBJ whole genome shotgun (WGS) entry which is preliminary data.</text>
</comment>
<evidence type="ECO:0000256" key="3">
    <source>
        <dbReference type="ARBA" id="ARBA00022679"/>
    </source>
</evidence>
<dbReference type="PRINTS" id="PR02008">
    <property type="entry name" value="RCMTFAMILY"/>
</dbReference>
<dbReference type="Gene3D" id="3.30.70.1170">
    <property type="entry name" value="Sun protein, domain 3"/>
    <property type="match status" value="1"/>
</dbReference>
<dbReference type="InterPro" id="IPR031340">
    <property type="entry name" value="RsmF_methylt_CI"/>
</dbReference>
<evidence type="ECO:0000256" key="5">
    <source>
        <dbReference type="ARBA" id="ARBA00022884"/>
    </source>
</evidence>
<accession>A0A9D1LV03</accession>
<keyword evidence="1" id="KW-0963">Cytoplasm</keyword>
<protein>
    <submittedName>
        <fullName evidence="8">RsmB/NOP family class I SAM-dependent RNA methyltransferase</fullName>
    </submittedName>
</protein>
<keyword evidence="4 6" id="KW-0949">S-adenosyl-L-methionine</keyword>
<dbReference type="Gene3D" id="2.30.130.60">
    <property type="match status" value="1"/>
</dbReference>
<evidence type="ECO:0000256" key="6">
    <source>
        <dbReference type="PROSITE-ProRule" id="PRU01023"/>
    </source>
</evidence>
<feature type="binding site" evidence="6">
    <location>
        <begin position="108"/>
        <end position="114"/>
    </location>
    <ligand>
        <name>S-adenosyl-L-methionine</name>
        <dbReference type="ChEBI" id="CHEBI:59789"/>
    </ligand>
</feature>
<dbReference type="InterPro" id="IPR029063">
    <property type="entry name" value="SAM-dependent_MTases_sf"/>
</dbReference>
<evidence type="ECO:0000313" key="9">
    <source>
        <dbReference type="Proteomes" id="UP000824111"/>
    </source>
</evidence>
<dbReference type="GO" id="GO:0008173">
    <property type="term" value="F:RNA methyltransferase activity"/>
    <property type="evidence" value="ECO:0007669"/>
    <property type="project" value="InterPro"/>
</dbReference>
<dbReference type="CDD" id="cd02440">
    <property type="entry name" value="AdoMet_MTases"/>
    <property type="match status" value="1"/>
</dbReference>
<dbReference type="Pfam" id="PF17126">
    <property type="entry name" value="RsmF_methylt_CI"/>
    <property type="match status" value="1"/>
</dbReference>
<dbReference type="Pfam" id="PF13636">
    <property type="entry name" value="Methyltranf_PUA"/>
    <property type="match status" value="1"/>
</dbReference>
<comment type="similarity">
    <text evidence="6">Belongs to the class I-like SAM-binding methyltransferase superfamily. RsmB/NOP family.</text>
</comment>
<dbReference type="Pfam" id="PF17125">
    <property type="entry name" value="Methyltr_RsmF_N"/>
    <property type="match status" value="1"/>
</dbReference>
<dbReference type="GO" id="GO:0003723">
    <property type="term" value="F:RNA binding"/>
    <property type="evidence" value="ECO:0007669"/>
    <property type="project" value="UniProtKB-UniRule"/>
</dbReference>
<feature type="active site" description="Nucleophile" evidence="6">
    <location>
        <position position="230"/>
    </location>
</feature>
<dbReference type="InterPro" id="IPR031341">
    <property type="entry name" value="Methyltr_RsmF_N"/>
</dbReference>
<feature type="binding site" evidence="6">
    <location>
        <position position="177"/>
    </location>
    <ligand>
        <name>S-adenosyl-L-methionine</name>
        <dbReference type="ChEBI" id="CHEBI:59789"/>
    </ligand>
</feature>
<keyword evidence="5 6" id="KW-0694">RNA-binding</keyword>
<dbReference type="InterPro" id="IPR049560">
    <property type="entry name" value="MeTrfase_RsmB-F_NOP2_cat"/>
</dbReference>
<evidence type="ECO:0000256" key="2">
    <source>
        <dbReference type="ARBA" id="ARBA00022603"/>
    </source>
</evidence>
<reference evidence="8" key="1">
    <citation type="submission" date="2020-10" db="EMBL/GenBank/DDBJ databases">
        <authorList>
            <person name="Gilroy R."/>
        </authorList>
    </citation>
    <scope>NUCLEOTIDE SEQUENCE</scope>
    <source>
        <strain evidence="8">ChiSjej4B22-9803</strain>
    </source>
</reference>
<keyword evidence="2 6" id="KW-0489">Methyltransferase</keyword>
<evidence type="ECO:0000313" key="8">
    <source>
        <dbReference type="EMBL" id="HIU48492.1"/>
    </source>
</evidence>
<dbReference type="PANTHER" id="PTHR22807">
    <property type="entry name" value="NOP2 YEAST -RELATED NOL1/NOP2/FMU SUN DOMAIN-CONTAINING"/>
    <property type="match status" value="1"/>
</dbReference>
<dbReference type="AlphaFoldDB" id="A0A9D1LV03"/>
<dbReference type="InterPro" id="IPR001678">
    <property type="entry name" value="MeTrfase_RsmB-F_NOP2_dom"/>
</dbReference>
<dbReference type="Pfam" id="PF01189">
    <property type="entry name" value="Methyltr_RsmB-F"/>
    <property type="match status" value="1"/>
</dbReference>
<dbReference type="PANTHER" id="PTHR22807:SF30">
    <property type="entry name" value="28S RRNA (CYTOSINE(4447)-C(5))-METHYLTRANSFERASE-RELATED"/>
    <property type="match status" value="1"/>
</dbReference>
<evidence type="ECO:0000256" key="1">
    <source>
        <dbReference type="ARBA" id="ARBA00022490"/>
    </source>
</evidence>
<dbReference type="CDD" id="cd21147">
    <property type="entry name" value="RsmF_methylt_CTD1"/>
    <property type="match status" value="1"/>
</dbReference>
<dbReference type="InterPro" id="IPR027391">
    <property type="entry name" value="Nol1_Nop2_Fmu_2"/>
</dbReference>
<comment type="caution">
    <text evidence="6">Lacks conserved residue(s) required for the propagation of feature annotation.</text>
</comment>
<reference evidence="8" key="2">
    <citation type="journal article" date="2021" name="PeerJ">
        <title>Extensive microbial diversity within the chicken gut microbiome revealed by metagenomics and culture.</title>
        <authorList>
            <person name="Gilroy R."/>
            <person name="Ravi A."/>
            <person name="Getino M."/>
            <person name="Pursley I."/>
            <person name="Horton D.L."/>
            <person name="Alikhan N.F."/>
            <person name="Baker D."/>
            <person name="Gharbi K."/>
            <person name="Hall N."/>
            <person name="Watson M."/>
            <person name="Adriaenssens E.M."/>
            <person name="Foster-Nyarko E."/>
            <person name="Jarju S."/>
            <person name="Secka A."/>
            <person name="Antonio M."/>
            <person name="Oren A."/>
            <person name="Chaudhuri R.R."/>
            <person name="La Ragione R."/>
            <person name="Hildebrand F."/>
            <person name="Pallen M.J."/>
        </authorList>
    </citation>
    <scope>NUCLEOTIDE SEQUENCE</scope>
    <source>
        <strain evidence="8">ChiSjej4B22-9803</strain>
    </source>
</reference>
<feature type="binding site" evidence="6">
    <location>
        <position position="132"/>
    </location>
    <ligand>
        <name>S-adenosyl-L-methionine</name>
        <dbReference type="ChEBI" id="CHEBI:59789"/>
    </ligand>
</feature>
<dbReference type="GO" id="GO:0001510">
    <property type="term" value="P:RNA methylation"/>
    <property type="evidence" value="ECO:0007669"/>
    <property type="project" value="InterPro"/>
</dbReference>
<evidence type="ECO:0000256" key="4">
    <source>
        <dbReference type="ARBA" id="ARBA00022691"/>
    </source>
</evidence>
<gene>
    <name evidence="8" type="ORF">IAB04_03955</name>
</gene>
<dbReference type="SUPFAM" id="SSF53335">
    <property type="entry name" value="S-adenosyl-L-methionine-dependent methyltransferases"/>
    <property type="match status" value="1"/>
</dbReference>
<dbReference type="PROSITE" id="PS51686">
    <property type="entry name" value="SAM_MT_RSMB_NOP"/>
    <property type="match status" value="1"/>
</dbReference>